<dbReference type="AlphaFoldDB" id="A0A4Y2MZ12"/>
<dbReference type="PANTHER" id="PTHR47326:SF1">
    <property type="entry name" value="HTH PSQ-TYPE DOMAIN-CONTAINING PROTEIN"/>
    <property type="match status" value="1"/>
</dbReference>
<reference evidence="1 2" key="1">
    <citation type="journal article" date="2019" name="Sci. Rep.">
        <title>Orb-weaving spider Araneus ventricosus genome elucidates the spidroin gene catalogue.</title>
        <authorList>
            <person name="Kono N."/>
            <person name="Nakamura H."/>
            <person name="Ohtoshi R."/>
            <person name="Moran D.A.P."/>
            <person name="Shinohara A."/>
            <person name="Yoshida Y."/>
            <person name="Fujiwara M."/>
            <person name="Mori M."/>
            <person name="Tomita M."/>
            <person name="Arakawa K."/>
        </authorList>
    </citation>
    <scope>NUCLEOTIDE SEQUENCE [LARGE SCALE GENOMIC DNA]</scope>
</reference>
<evidence type="ECO:0000313" key="1">
    <source>
        <dbReference type="EMBL" id="GBN31812.1"/>
    </source>
</evidence>
<dbReference type="OrthoDB" id="6764275at2759"/>
<dbReference type="GO" id="GO:0003676">
    <property type="term" value="F:nucleic acid binding"/>
    <property type="evidence" value="ECO:0007669"/>
    <property type="project" value="InterPro"/>
</dbReference>
<organism evidence="1 2">
    <name type="scientific">Araneus ventricosus</name>
    <name type="common">Orbweaver spider</name>
    <name type="synonym">Epeira ventricosa</name>
    <dbReference type="NCBI Taxonomy" id="182803"/>
    <lineage>
        <taxon>Eukaryota</taxon>
        <taxon>Metazoa</taxon>
        <taxon>Ecdysozoa</taxon>
        <taxon>Arthropoda</taxon>
        <taxon>Chelicerata</taxon>
        <taxon>Arachnida</taxon>
        <taxon>Araneae</taxon>
        <taxon>Araneomorphae</taxon>
        <taxon>Entelegynae</taxon>
        <taxon>Araneoidea</taxon>
        <taxon>Araneidae</taxon>
        <taxon>Araneus</taxon>
    </lineage>
</organism>
<accession>A0A4Y2MZ12</accession>
<dbReference type="Proteomes" id="UP000499080">
    <property type="component" value="Unassembled WGS sequence"/>
</dbReference>
<comment type="caution">
    <text evidence="1">The sequence shown here is derived from an EMBL/GenBank/DDBJ whole genome shotgun (WGS) entry which is preliminary data.</text>
</comment>
<protein>
    <submittedName>
        <fullName evidence="1">Uncharacterized protein</fullName>
    </submittedName>
</protein>
<keyword evidence="2" id="KW-1185">Reference proteome</keyword>
<proteinExistence type="predicted"/>
<dbReference type="PANTHER" id="PTHR47326">
    <property type="entry name" value="TRANSPOSABLE ELEMENT TC3 TRANSPOSASE-LIKE PROTEIN"/>
    <property type="match status" value="1"/>
</dbReference>
<dbReference type="EMBL" id="BGPR01008137">
    <property type="protein sequence ID" value="GBN31812.1"/>
    <property type="molecule type" value="Genomic_DNA"/>
</dbReference>
<dbReference type="InterPro" id="IPR036397">
    <property type="entry name" value="RNaseH_sf"/>
</dbReference>
<evidence type="ECO:0000313" key="2">
    <source>
        <dbReference type="Proteomes" id="UP000499080"/>
    </source>
</evidence>
<name>A0A4Y2MZ12_ARAVE</name>
<gene>
    <name evidence="1" type="ORF">AVEN_235936_1</name>
</gene>
<dbReference type="Gene3D" id="3.30.420.10">
    <property type="entry name" value="Ribonuclease H-like superfamily/Ribonuclease H"/>
    <property type="match status" value="1"/>
</dbReference>
<sequence>MGRYGKSGRLNLSARRYKKGGNLPNRKMRLLTILIVSEKHSTAIGYHLTKSLDCELVEHTVRCCRIFPENIVLQYALQEVVAGRLDGDPPHWHNNVREYLNDRLSHRWIGRALANDLPLFCWPTSSSDLTPCDFFLWDFLKDKVFVLPLPQDFQELKQRTTNVLNALTGCG</sequence>